<dbReference type="EMBL" id="GBRH01261595">
    <property type="protein sequence ID" value="JAD36300.1"/>
    <property type="molecule type" value="Transcribed_RNA"/>
</dbReference>
<feature type="compositionally biased region" description="Low complexity" evidence="1">
    <location>
        <begin position="8"/>
        <end position="20"/>
    </location>
</feature>
<protein>
    <submittedName>
        <fullName evidence="2">Uncharacterized protein</fullName>
    </submittedName>
</protein>
<reference evidence="2" key="2">
    <citation type="journal article" date="2015" name="Data Brief">
        <title>Shoot transcriptome of the giant reed, Arundo donax.</title>
        <authorList>
            <person name="Barrero R.A."/>
            <person name="Guerrero F.D."/>
            <person name="Moolhuijzen P."/>
            <person name="Goolsby J.A."/>
            <person name="Tidwell J."/>
            <person name="Bellgard S.E."/>
            <person name="Bellgard M.I."/>
        </authorList>
    </citation>
    <scope>NUCLEOTIDE SEQUENCE</scope>
    <source>
        <tissue evidence="2">Shoot tissue taken approximately 20 cm above the soil surface</tissue>
    </source>
</reference>
<evidence type="ECO:0000313" key="2">
    <source>
        <dbReference type="EMBL" id="JAD36300.1"/>
    </source>
</evidence>
<accession>A0A0A8ZHT8</accession>
<dbReference type="AlphaFoldDB" id="A0A0A8ZHT8"/>
<sequence>MAAWRTTAWRGADRAAMAGRRGCGRG</sequence>
<name>A0A0A8ZHT8_ARUDO</name>
<feature type="region of interest" description="Disordered" evidence="1">
    <location>
        <begin position="1"/>
        <end position="26"/>
    </location>
</feature>
<organism evidence="2">
    <name type="scientific">Arundo donax</name>
    <name type="common">Giant reed</name>
    <name type="synonym">Donax arundinaceus</name>
    <dbReference type="NCBI Taxonomy" id="35708"/>
    <lineage>
        <taxon>Eukaryota</taxon>
        <taxon>Viridiplantae</taxon>
        <taxon>Streptophyta</taxon>
        <taxon>Embryophyta</taxon>
        <taxon>Tracheophyta</taxon>
        <taxon>Spermatophyta</taxon>
        <taxon>Magnoliopsida</taxon>
        <taxon>Liliopsida</taxon>
        <taxon>Poales</taxon>
        <taxon>Poaceae</taxon>
        <taxon>PACMAD clade</taxon>
        <taxon>Arundinoideae</taxon>
        <taxon>Arundineae</taxon>
        <taxon>Arundo</taxon>
    </lineage>
</organism>
<evidence type="ECO:0000256" key="1">
    <source>
        <dbReference type="SAM" id="MobiDB-lite"/>
    </source>
</evidence>
<proteinExistence type="predicted"/>
<reference evidence="2" key="1">
    <citation type="submission" date="2014-09" db="EMBL/GenBank/DDBJ databases">
        <authorList>
            <person name="Magalhaes I.L.F."/>
            <person name="Oliveira U."/>
            <person name="Santos F.R."/>
            <person name="Vidigal T.H.D.A."/>
            <person name="Brescovit A.D."/>
            <person name="Santos A.J."/>
        </authorList>
    </citation>
    <scope>NUCLEOTIDE SEQUENCE</scope>
    <source>
        <tissue evidence="2">Shoot tissue taken approximately 20 cm above the soil surface</tissue>
    </source>
</reference>